<sequence length="459" mass="50869">MRPSTTIPQELVVFLASFTARVIYCKNQQLSSDELLALRSAQFISEKKHWPIYRLGQDYMLALDDFISSLLLQVVHNDILAIRLFPILMASIGVALFWRIFRALPNRPYSKYSLLPLVVPSQLIWCYSGGATGTYGTAFCISGLLTLLALQCRSHNVRFYSAIALTGGVAILIWRACIFYGIVALSTCIRAPETLTNAIQLASRKRTTIFFFVLSASSGFGLAYHYLTRPQTFSMAAIDYGLLAIFSSSVAAILYCNRPVAQQTYYSLLPALSISCIWATFSVATSLCFSLWAPVIYPAGKDGLYSVQYSIYHVHDIPFQVLAFFGRPFLLVFTGPSLGIVSATYPPLDVLDYTRGAVVLLLVFISVVVWARGICTPEHEHTIRPDALVVLPAILALIVILPSYQNFGDYSYRYLVPFLPGILLLIDSSLARVLSPALRVSIWGTLMGWNFVQSMPPAG</sequence>
<feature type="transmembrane region" description="Helical" evidence="1">
    <location>
        <begin position="162"/>
        <end position="188"/>
    </location>
</feature>
<feature type="transmembrane region" description="Helical" evidence="1">
    <location>
        <begin position="268"/>
        <end position="293"/>
    </location>
</feature>
<feature type="transmembrane region" description="Helical" evidence="1">
    <location>
        <begin position="410"/>
        <end position="426"/>
    </location>
</feature>
<dbReference type="KEGG" id="pbs:Plabr_3370"/>
<accession>F0SL84</accession>
<feature type="transmembrane region" description="Helical" evidence="1">
    <location>
        <begin position="387"/>
        <end position="404"/>
    </location>
</feature>
<feature type="transmembrane region" description="Helical" evidence="1">
    <location>
        <begin position="209"/>
        <end position="227"/>
    </location>
</feature>
<feature type="transmembrane region" description="Helical" evidence="1">
    <location>
        <begin position="80"/>
        <end position="101"/>
    </location>
</feature>
<feature type="transmembrane region" description="Helical" evidence="1">
    <location>
        <begin position="122"/>
        <end position="150"/>
    </location>
</feature>
<proteinExistence type="predicted"/>
<feature type="transmembrane region" description="Helical" evidence="1">
    <location>
        <begin position="356"/>
        <end position="375"/>
    </location>
</feature>
<keyword evidence="1" id="KW-1133">Transmembrane helix</keyword>
<reference evidence="3" key="1">
    <citation type="submission" date="2011-02" db="EMBL/GenBank/DDBJ databases">
        <title>The complete genome of Planctomyces brasiliensis DSM 5305.</title>
        <authorList>
            <person name="Lucas S."/>
            <person name="Copeland A."/>
            <person name="Lapidus A."/>
            <person name="Bruce D."/>
            <person name="Goodwin L."/>
            <person name="Pitluck S."/>
            <person name="Kyrpides N."/>
            <person name="Mavromatis K."/>
            <person name="Pagani I."/>
            <person name="Ivanova N."/>
            <person name="Ovchinnikova G."/>
            <person name="Lu M."/>
            <person name="Detter J.C."/>
            <person name="Han C."/>
            <person name="Land M."/>
            <person name="Hauser L."/>
            <person name="Markowitz V."/>
            <person name="Cheng J.-F."/>
            <person name="Hugenholtz P."/>
            <person name="Woyke T."/>
            <person name="Wu D."/>
            <person name="Tindall B."/>
            <person name="Pomrenke H.G."/>
            <person name="Brambilla E."/>
            <person name="Klenk H.-P."/>
            <person name="Eisen J.A."/>
        </authorList>
    </citation>
    <scope>NUCLEOTIDE SEQUENCE [LARGE SCALE GENOMIC DNA]</scope>
    <source>
        <strain evidence="3">ATCC 49424 / DSM 5305 / JCM 21570 / NBRC 103401 / IFAM 1448</strain>
    </source>
</reference>
<evidence type="ECO:0000313" key="2">
    <source>
        <dbReference type="EMBL" id="ADY60967.1"/>
    </source>
</evidence>
<organism evidence="2 3">
    <name type="scientific">Rubinisphaera brasiliensis (strain ATCC 49424 / DSM 5305 / JCM 21570 / IAM 15109 / NBRC 103401 / IFAM 1448)</name>
    <name type="common">Planctomyces brasiliensis</name>
    <dbReference type="NCBI Taxonomy" id="756272"/>
    <lineage>
        <taxon>Bacteria</taxon>
        <taxon>Pseudomonadati</taxon>
        <taxon>Planctomycetota</taxon>
        <taxon>Planctomycetia</taxon>
        <taxon>Planctomycetales</taxon>
        <taxon>Planctomycetaceae</taxon>
        <taxon>Rubinisphaera</taxon>
    </lineage>
</organism>
<protein>
    <submittedName>
        <fullName evidence="2">Uncharacterized protein</fullName>
    </submittedName>
</protein>
<keyword evidence="3" id="KW-1185">Reference proteome</keyword>
<dbReference type="EMBL" id="CP002546">
    <property type="protein sequence ID" value="ADY60967.1"/>
    <property type="molecule type" value="Genomic_DNA"/>
</dbReference>
<evidence type="ECO:0000256" key="1">
    <source>
        <dbReference type="SAM" id="Phobius"/>
    </source>
</evidence>
<dbReference type="AlphaFoldDB" id="F0SL84"/>
<dbReference type="HOGENOM" id="CLU_595644_0_0_0"/>
<evidence type="ECO:0000313" key="3">
    <source>
        <dbReference type="Proteomes" id="UP000006860"/>
    </source>
</evidence>
<name>F0SL84_RUBBR</name>
<gene>
    <name evidence="2" type="ordered locus">Plabr_3370</name>
</gene>
<keyword evidence="1" id="KW-0472">Membrane</keyword>
<feature type="transmembrane region" description="Helical" evidence="1">
    <location>
        <begin position="233"/>
        <end position="256"/>
    </location>
</feature>
<dbReference type="Proteomes" id="UP000006860">
    <property type="component" value="Chromosome"/>
</dbReference>
<keyword evidence="1" id="KW-0812">Transmembrane</keyword>